<dbReference type="AlphaFoldDB" id="A0AA50HEV6"/>
<sequence length="69" mass="7846">MTHAADIAKEYQRLGGKRLAKLDDNLVSTRQWDDEPAEAAAFWKENVEVLSDKEQAEVVTNLKTITTER</sequence>
<proteinExistence type="predicted"/>
<dbReference type="Proteomes" id="UP001234585">
    <property type="component" value="Chromosome"/>
</dbReference>
<gene>
    <name evidence="1" type="ORF">Q9313_07870</name>
</gene>
<protein>
    <submittedName>
        <fullName evidence="1">Uncharacterized protein</fullName>
    </submittedName>
</protein>
<dbReference type="RefSeq" id="WP_160871426.1">
    <property type="nucleotide sequence ID" value="NZ_CP132302.1"/>
</dbReference>
<evidence type="ECO:0000313" key="2">
    <source>
        <dbReference type="Proteomes" id="UP001234585"/>
    </source>
</evidence>
<name>A0AA50HEV6_9HYPH</name>
<accession>A0AA50HEV6</accession>
<dbReference type="EMBL" id="CP132302">
    <property type="protein sequence ID" value="WLR98925.1"/>
    <property type="molecule type" value="Genomic_DNA"/>
</dbReference>
<organism evidence="1 2">
    <name type="scientific">Shinella sumterensis</name>
    <dbReference type="NCBI Taxonomy" id="1967501"/>
    <lineage>
        <taxon>Bacteria</taxon>
        <taxon>Pseudomonadati</taxon>
        <taxon>Pseudomonadota</taxon>
        <taxon>Alphaproteobacteria</taxon>
        <taxon>Hyphomicrobiales</taxon>
        <taxon>Rhizobiaceae</taxon>
        <taxon>Shinella</taxon>
    </lineage>
</organism>
<reference evidence="1 2" key="1">
    <citation type="submission" date="2023-08" db="EMBL/GenBank/DDBJ databases">
        <title>Pathogen: clinical or host-associated sample.</title>
        <authorList>
            <person name="Hergert J."/>
            <person name="Casey R."/>
            <person name="Wagner J."/>
            <person name="Young E.L."/>
            <person name="Oakeson K.F."/>
        </authorList>
    </citation>
    <scope>NUCLEOTIDE SEQUENCE [LARGE SCALE GENOMIC DNA]</scope>
    <source>
        <strain evidence="1 2">1760953</strain>
    </source>
</reference>
<evidence type="ECO:0000313" key="1">
    <source>
        <dbReference type="EMBL" id="WLR98925.1"/>
    </source>
</evidence>
<keyword evidence="2" id="KW-1185">Reference proteome</keyword>